<accession>A0ABR7Q9K3</accession>
<organism evidence="1 2">
    <name type="scientific">Kordia aestuariivivens</name>
    <dbReference type="NCBI Taxonomy" id="2759037"/>
    <lineage>
        <taxon>Bacteria</taxon>
        <taxon>Pseudomonadati</taxon>
        <taxon>Bacteroidota</taxon>
        <taxon>Flavobacteriia</taxon>
        <taxon>Flavobacteriales</taxon>
        <taxon>Flavobacteriaceae</taxon>
        <taxon>Kordia</taxon>
    </lineage>
</organism>
<evidence type="ECO:0000313" key="1">
    <source>
        <dbReference type="EMBL" id="MBC8755245.1"/>
    </source>
</evidence>
<protein>
    <recommendedName>
        <fullName evidence="3">Lipocalin-like domain-containing protein</fullName>
    </recommendedName>
</protein>
<comment type="caution">
    <text evidence="1">The sequence shown here is derived from an EMBL/GenBank/DDBJ whole genome shotgun (WGS) entry which is preliminary data.</text>
</comment>
<gene>
    <name evidence="1" type="ORF">H2O64_11210</name>
</gene>
<sequence length="149" mass="17281">MKSRLVLFCLLLFTRIGYSQPTESKIIGKWIITDVTNKAIVSICGPNAESKSETEAKLKQNYIGASIEFLKTKKLLYRDKKNRLEDEKNTIPFIGLYDYTWAITNEKKIEIIEISSNTVLKRILIKYLNGKIYLDFIGIVFELEKNNEH</sequence>
<reference evidence="1 2" key="1">
    <citation type="submission" date="2020-07" db="EMBL/GenBank/DDBJ databases">
        <title>Description of Kordia aestuariivivens sp. nov., isolated from a tidal flat.</title>
        <authorList>
            <person name="Park S."/>
            <person name="Yoon J.-H."/>
        </authorList>
    </citation>
    <scope>NUCLEOTIDE SEQUENCE [LARGE SCALE GENOMIC DNA]</scope>
    <source>
        <strain evidence="1 2">YSTF-M3</strain>
    </source>
</reference>
<proteinExistence type="predicted"/>
<keyword evidence="2" id="KW-1185">Reference proteome</keyword>
<dbReference type="EMBL" id="JACGWS010000006">
    <property type="protein sequence ID" value="MBC8755245.1"/>
    <property type="molecule type" value="Genomic_DNA"/>
</dbReference>
<name>A0ABR7Q9K3_9FLAO</name>
<dbReference type="Proteomes" id="UP000619238">
    <property type="component" value="Unassembled WGS sequence"/>
</dbReference>
<evidence type="ECO:0000313" key="2">
    <source>
        <dbReference type="Proteomes" id="UP000619238"/>
    </source>
</evidence>
<dbReference type="RefSeq" id="WP_187562295.1">
    <property type="nucleotide sequence ID" value="NZ_JACGWS010000006.1"/>
</dbReference>
<evidence type="ECO:0008006" key="3">
    <source>
        <dbReference type="Google" id="ProtNLM"/>
    </source>
</evidence>